<keyword evidence="5 9" id="KW-0229">DNA integration</keyword>
<evidence type="ECO:0000256" key="2">
    <source>
        <dbReference type="ARBA" id="ARBA00022490"/>
    </source>
</evidence>
<keyword evidence="14" id="KW-1185">Reference proteome</keyword>
<feature type="region of interest" description="Disordered" evidence="10">
    <location>
        <begin position="1"/>
        <end position="24"/>
    </location>
</feature>
<dbReference type="Gene3D" id="1.10.443.10">
    <property type="entry name" value="Intergrase catalytic core"/>
    <property type="match status" value="1"/>
</dbReference>
<evidence type="ECO:0000256" key="7">
    <source>
        <dbReference type="ARBA" id="ARBA00023172"/>
    </source>
</evidence>
<dbReference type="AlphaFoldDB" id="W5Y1F3"/>
<dbReference type="InterPro" id="IPR002104">
    <property type="entry name" value="Integrase_catalytic"/>
</dbReference>
<evidence type="ECO:0000256" key="8">
    <source>
        <dbReference type="ARBA" id="ARBA00023306"/>
    </source>
</evidence>
<organism evidence="13 14">
    <name type="scientific">Corynebacterium vitaeruminis DSM 20294</name>
    <dbReference type="NCBI Taxonomy" id="1224164"/>
    <lineage>
        <taxon>Bacteria</taxon>
        <taxon>Bacillati</taxon>
        <taxon>Actinomycetota</taxon>
        <taxon>Actinomycetes</taxon>
        <taxon>Mycobacteriales</taxon>
        <taxon>Corynebacteriaceae</taxon>
        <taxon>Corynebacterium</taxon>
    </lineage>
</organism>
<dbReference type="RefSeq" id="WP_081751541.1">
    <property type="nucleotide sequence ID" value="NZ_CP004353.1"/>
</dbReference>
<dbReference type="Proteomes" id="UP000019222">
    <property type="component" value="Chromosome"/>
</dbReference>
<dbReference type="InterPro" id="IPR011010">
    <property type="entry name" value="DNA_brk_join_enz"/>
</dbReference>
<dbReference type="HAMAP" id="MF_01808">
    <property type="entry name" value="Recomb_XerC_XerD"/>
    <property type="match status" value="1"/>
</dbReference>
<reference evidence="13 14" key="1">
    <citation type="submission" date="2013-02" db="EMBL/GenBank/DDBJ databases">
        <title>The complete genome sequence of Corynebacterium vitaeruminis DSM 20294.</title>
        <authorList>
            <person name="Ruckert C."/>
            <person name="Albersmeier A."/>
            <person name="Kalinowski J."/>
        </authorList>
    </citation>
    <scope>NUCLEOTIDE SEQUENCE [LARGE SCALE GENOMIC DNA]</scope>
    <source>
        <strain evidence="14">ATCC 10234</strain>
    </source>
</reference>
<keyword evidence="6 9" id="KW-0238">DNA-binding</keyword>
<dbReference type="InterPro" id="IPR044068">
    <property type="entry name" value="CB"/>
</dbReference>
<keyword evidence="2 9" id="KW-0963">Cytoplasm</keyword>
<feature type="active site" evidence="9">
    <location>
        <position position="169"/>
    </location>
</feature>
<dbReference type="NCBIfam" id="NF001399">
    <property type="entry name" value="PRK00283.1"/>
    <property type="match status" value="1"/>
</dbReference>
<dbReference type="GO" id="GO:0006313">
    <property type="term" value="P:DNA transposition"/>
    <property type="evidence" value="ECO:0007669"/>
    <property type="project" value="UniProtKB-UniRule"/>
</dbReference>
<evidence type="ECO:0000256" key="9">
    <source>
        <dbReference type="HAMAP-Rule" id="MF_01808"/>
    </source>
</evidence>
<dbReference type="eggNOG" id="COG4974">
    <property type="taxonomic scope" value="Bacteria"/>
</dbReference>
<evidence type="ECO:0000259" key="12">
    <source>
        <dbReference type="PROSITE" id="PS51900"/>
    </source>
</evidence>
<dbReference type="Pfam" id="PF00589">
    <property type="entry name" value="Phage_integrase"/>
    <property type="match status" value="1"/>
</dbReference>
<proteinExistence type="inferred from homology"/>
<feature type="domain" description="Tyr recombinase" evidence="11">
    <location>
        <begin position="128"/>
        <end position="310"/>
    </location>
</feature>
<dbReference type="InterPro" id="IPR050090">
    <property type="entry name" value="Tyrosine_recombinase_XerCD"/>
</dbReference>
<dbReference type="InterPro" id="IPR013762">
    <property type="entry name" value="Integrase-like_cat_sf"/>
</dbReference>
<comment type="similarity">
    <text evidence="9">Belongs to the 'phage' integrase family. XerC subfamily.</text>
</comment>
<dbReference type="PROSITE" id="PS51900">
    <property type="entry name" value="CB"/>
    <property type="match status" value="1"/>
</dbReference>
<dbReference type="PANTHER" id="PTHR30349">
    <property type="entry name" value="PHAGE INTEGRASE-RELATED"/>
    <property type="match status" value="1"/>
</dbReference>
<dbReference type="CDD" id="cd00798">
    <property type="entry name" value="INT_XerDC_C"/>
    <property type="match status" value="1"/>
</dbReference>
<evidence type="ECO:0000256" key="1">
    <source>
        <dbReference type="ARBA" id="ARBA00004496"/>
    </source>
</evidence>
<evidence type="ECO:0000259" key="11">
    <source>
        <dbReference type="PROSITE" id="PS51898"/>
    </source>
</evidence>
<feature type="active site" evidence="9">
    <location>
        <position position="193"/>
    </location>
</feature>
<gene>
    <name evidence="9 13" type="primary">xerC</name>
    <name evidence="13" type="ORF">B843_08430</name>
</gene>
<feature type="domain" description="Core-binding (CB)" evidence="12">
    <location>
        <begin position="26"/>
        <end position="107"/>
    </location>
</feature>
<dbReference type="STRING" id="1224164.B843_08430"/>
<keyword evidence="7 9" id="KW-0233">DNA recombination</keyword>
<protein>
    <recommendedName>
        <fullName evidence="9">Tyrosine recombinase XerC</fullName>
    </recommendedName>
</protein>
<dbReference type="GO" id="GO:0003677">
    <property type="term" value="F:DNA binding"/>
    <property type="evidence" value="ECO:0007669"/>
    <property type="project" value="UniProtKB-UniRule"/>
</dbReference>
<dbReference type="GO" id="GO:0051301">
    <property type="term" value="P:cell division"/>
    <property type="evidence" value="ECO:0007669"/>
    <property type="project" value="UniProtKB-KW"/>
</dbReference>
<evidence type="ECO:0000256" key="6">
    <source>
        <dbReference type="ARBA" id="ARBA00023125"/>
    </source>
</evidence>
<feature type="compositionally biased region" description="Basic and acidic residues" evidence="10">
    <location>
        <begin position="1"/>
        <end position="16"/>
    </location>
</feature>
<evidence type="ECO:0000256" key="10">
    <source>
        <dbReference type="SAM" id="MobiDB-lite"/>
    </source>
</evidence>
<name>W5Y1F3_9CORY</name>
<feature type="active site" evidence="9">
    <location>
        <position position="262"/>
    </location>
</feature>
<feature type="active site" evidence="9">
    <location>
        <position position="288"/>
    </location>
</feature>
<dbReference type="GO" id="GO:0007059">
    <property type="term" value="P:chromosome segregation"/>
    <property type="evidence" value="ECO:0007669"/>
    <property type="project" value="UniProtKB-UniRule"/>
</dbReference>
<dbReference type="SUPFAM" id="SSF56349">
    <property type="entry name" value="DNA breaking-rejoining enzymes"/>
    <property type="match status" value="1"/>
</dbReference>
<dbReference type="InterPro" id="IPR023009">
    <property type="entry name" value="Tyrosine_recombinase_XerC/XerD"/>
</dbReference>
<comment type="subcellular location">
    <subcellularLocation>
        <location evidence="1 9">Cytoplasm</location>
    </subcellularLocation>
</comment>
<comment type="subunit">
    <text evidence="9">Forms a cyclic heterotetrameric complex composed of two molecules of XerC and two molecules of XerD.</text>
</comment>
<dbReference type="InterPro" id="IPR004107">
    <property type="entry name" value="Integrase_SAM-like_N"/>
</dbReference>
<dbReference type="Pfam" id="PF02899">
    <property type="entry name" value="Phage_int_SAM_1"/>
    <property type="match status" value="1"/>
</dbReference>
<keyword evidence="8 9" id="KW-0131">Cell cycle</keyword>
<dbReference type="KEGG" id="cvt:B843_08430"/>
<dbReference type="InterPro" id="IPR010998">
    <property type="entry name" value="Integrase_recombinase_N"/>
</dbReference>
<dbReference type="PROSITE" id="PS51898">
    <property type="entry name" value="TYR_RECOMBINASE"/>
    <property type="match status" value="1"/>
</dbReference>
<sequence>MGESVARAKHEDRDHSSGSSASPSLTQLGELIEEYGEHLLFVKGRSPATVRGYVSDLQSFAEGSPDLADFTLGNLRLWLAEAVEAGRSRATIARRTAAARGLSTWLVKRGLLGKDEAARLAAPAAERPLPKVLSKNQAEELMHAATHGSEHEVRRDEAILELLYATGIRVSELAGANVEDLDLPKRLIRVTGKGNKQRLVPFGKKAHEALRSWLDESRPQLAAPGQQALFVGVRGGRIDPRQVRRVVERAGRQVDVSGLGPHALRHSSATHVLDGGADLRIVQELLGHSSLQTTQIYTHVSTQRLKDAFDQAHPRA</sequence>
<comment type="function">
    <text evidence="9">Site-specific tyrosine recombinase, which acts by catalyzing the cutting and rejoining of the recombining DNA molecules. The XerC-XerD complex is essential to convert dimers of the bacterial chromosome into monomers to permit their segregation at cell division. It also contributes to the segregational stability of plasmids.</text>
</comment>
<evidence type="ECO:0000256" key="3">
    <source>
        <dbReference type="ARBA" id="ARBA00022618"/>
    </source>
</evidence>
<keyword evidence="4 9" id="KW-0159">Chromosome partition</keyword>
<dbReference type="HOGENOM" id="CLU_027562_9_0_11"/>
<dbReference type="GO" id="GO:0009037">
    <property type="term" value="F:tyrosine-based site-specific recombinase activity"/>
    <property type="evidence" value="ECO:0007669"/>
    <property type="project" value="UniProtKB-UniRule"/>
</dbReference>
<evidence type="ECO:0000313" key="14">
    <source>
        <dbReference type="Proteomes" id="UP000019222"/>
    </source>
</evidence>
<dbReference type="SUPFAM" id="SSF47823">
    <property type="entry name" value="lambda integrase-like, N-terminal domain"/>
    <property type="match status" value="1"/>
</dbReference>
<dbReference type="EMBL" id="CP004353">
    <property type="protein sequence ID" value="AHI23071.1"/>
    <property type="molecule type" value="Genomic_DNA"/>
</dbReference>
<dbReference type="PATRIC" id="fig|1224164.3.peg.1700"/>
<evidence type="ECO:0000256" key="4">
    <source>
        <dbReference type="ARBA" id="ARBA00022829"/>
    </source>
</evidence>
<feature type="active site" evidence="9">
    <location>
        <position position="265"/>
    </location>
</feature>
<evidence type="ECO:0000256" key="5">
    <source>
        <dbReference type="ARBA" id="ARBA00022908"/>
    </source>
</evidence>
<dbReference type="Gene3D" id="1.10.150.130">
    <property type="match status" value="1"/>
</dbReference>
<dbReference type="GO" id="GO:0005737">
    <property type="term" value="C:cytoplasm"/>
    <property type="evidence" value="ECO:0007669"/>
    <property type="project" value="UniProtKB-SubCell"/>
</dbReference>
<evidence type="ECO:0000313" key="13">
    <source>
        <dbReference type="EMBL" id="AHI23071.1"/>
    </source>
</evidence>
<accession>W5Y1F3</accession>
<feature type="active site" description="O-(3'-phospho-DNA)-tyrosine intermediate" evidence="9">
    <location>
        <position position="297"/>
    </location>
</feature>
<keyword evidence="3 9" id="KW-0132">Cell division</keyword>
<dbReference type="PANTHER" id="PTHR30349:SF77">
    <property type="entry name" value="TYROSINE RECOMBINASE XERC"/>
    <property type="match status" value="1"/>
</dbReference>